<reference evidence="2 3" key="1">
    <citation type="journal article" date="2015" name="Nature">
        <title>rRNA introns, odd ribosomes, and small enigmatic genomes across a large radiation of phyla.</title>
        <authorList>
            <person name="Brown C.T."/>
            <person name="Hug L.A."/>
            <person name="Thomas B.C."/>
            <person name="Sharon I."/>
            <person name="Castelle C.J."/>
            <person name="Singh A."/>
            <person name="Wilkins M.J."/>
            <person name="Williams K.H."/>
            <person name="Banfield J.F."/>
        </authorList>
    </citation>
    <scope>NUCLEOTIDE SEQUENCE [LARGE SCALE GENOMIC DNA]</scope>
</reference>
<protein>
    <recommendedName>
        <fullName evidence="1">Methyltransferase domain-containing protein</fullName>
    </recommendedName>
</protein>
<name>A0A0G0FIB1_9BACT</name>
<dbReference type="Gene3D" id="3.40.50.150">
    <property type="entry name" value="Vaccinia Virus protein VP39"/>
    <property type="match status" value="1"/>
</dbReference>
<dbReference type="Pfam" id="PF13847">
    <property type="entry name" value="Methyltransf_31"/>
    <property type="match status" value="1"/>
</dbReference>
<feature type="domain" description="Methyltransferase" evidence="1">
    <location>
        <begin position="41"/>
        <end position="145"/>
    </location>
</feature>
<accession>A0A0G0FIB1</accession>
<sequence>MKIHPDWKIKEEVINENIKTMFKNPPSYFRKRLEKIGFFGKDKIMLDAGCGAGYWSIAGTYLNKKVYGIDITPKYLAYAKILKSRFKKRNLGLILGKIEKLPYENNFFDYIISYSVWMFTDKNQSLKEFYRVLKPGGKLYLGSITGPAWYPGLIIKGLKLGRRELIISGFISIFRGLPLSTKKTGQILERNNFQVLEIAGDGEIGEQKIKVKPILPAKFLGFWNIYEILAIKKLDN</sequence>
<dbReference type="EMBL" id="LBSM01000002">
    <property type="protein sequence ID" value="KKQ18778.1"/>
    <property type="molecule type" value="Genomic_DNA"/>
</dbReference>
<evidence type="ECO:0000259" key="1">
    <source>
        <dbReference type="Pfam" id="PF13847"/>
    </source>
</evidence>
<dbReference type="SUPFAM" id="SSF53335">
    <property type="entry name" value="S-adenosyl-L-methionine-dependent methyltransferases"/>
    <property type="match status" value="1"/>
</dbReference>
<dbReference type="InterPro" id="IPR029063">
    <property type="entry name" value="SAM-dependent_MTases_sf"/>
</dbReference>
<dbReference type="GO" id="GO:0008757">
    <property type="term" value="F:S-adenosylmethionine-dependent methyltransferase activity"/>
    <property type="evidence" value="ECO:0007669"/>
    <property type="project" value="InterPro"/>
</dbReference>
<dbReference type="AlphaFoldDB" id="A0A0G0FIB1"/>
<gene>
    <name evidence="2" type="ORF">US31_C0002G0123</name>
</gene>
<dbReference type="Proteomes" id="UP000034508">
    <property type="component" value="Unassembled WGS sequence"/>
</dbReference>
<dbReference type="CDD" id="cd02440">
    <property type="entry name" value="AdoMet_MTases"/>
    <property type="match status" value="1"/>
</dbReference>
<organism evidence="2 3">
    <name type="scientific">Berkelbacteria bacterium GW2011_GWA1_36_9</name>
    <dbReference type="NCBI Taxonomy" id="1618331"/>
    <lineage>
        <taxon>Bacteria</taxon>
        <taxon>Candidatus Berkelbacteria</taxon>
    </lineage>
</organism>
<dbReference type="InterPro" id="IPR050508">
    <property type="entry name" value="Methyltransf_Superfamily"/>
</dbReference>
<evidence type="ECO:0000313" key="2">
    <source>
        <dbReference type="EMBL" id="KKQ18778.1"/>
    </source>
</evidence>
<dbReference type="InterPro" id="IPR025714">
    <property type="entry name" value="Methyltranfer_dom"/>
</dbReference>
<comment type="caution">
    <text evidence="2">The sequence shown here is derived from an EMBL/GenBank/DDBJ whole genome shotgun (WGS) entry which is preliminary data.</text>
</comment>
<evidence type="ECO:0000313" key="3">
    <source>
        <dbReference type="Proteomes" id="UP000034508"/>
    </source>
</evidence>
<proteinExistence type="predicted"/>
<dbReference type="PANTHER" id="PTHR42912">
    <property type="entry name" value="METHYLTRANSFERASE"/>
    <property type="match status" value="1"/>
</dbReference>